<evidence type="ECO:0000256" key="4">
    <source>
        <dbReference type="ARBA" id="ARBA00023163"/>
    </source>
</evidence>
<dbReference type="GO" id="GO:0045892">
    <property type="term" value="P:negative regulation of DNA-templated transcription"/>
    <property type="evidence" value="ECO:0007669"/>
    <property type="project" value="TreeGrafter"/>
</dbReference>
<dbReference type="SUPFAM" id="SSF46785">
    <property type="entry name" value="Winged helix' DNA-binding domain"/>
    <property type="match status" value="1"/>
</dbReference>
<dbReference type="Proteomes" id="UP000190328">
    <property type="component" value="Unassembled WGS sequence"/>
</dbReference>
<dbReference type="SMART" id="SM00866">
    <property type="entry name" value="UTRA"/>
    <property type="match status" value="1"/>
</dbReference>
<dbReference type="SMART" id="SM00345">
    <property type="entry name" value="HTH_GNTR"/>
    <property type="match status" value="1"/>
</dbReference>
<evidence type="ECO:0000256" key="2">
    <source>
        <dbReference type="ARBA" id="ARBA00023015"/>
    </source>
</evidence>
<dbReference type="PRINTS" id="PR00035">
    <property type="entry name" value="HTHGNTR"/>
</dbReference>
<reference evidence="6 7" key="1">
    <citation type="submission" date="2017-02" db="EMBL/GenBank/DDBJ databases">
        <authorList>
            <person name="Peterson S.W."/>
        </authorList>
    </citation>
    <scope>NUCLEOTIDE SEQUENCE [LARGE SCALE GENOMIC DNA]</scope>
    <source>
        <strain evidence="6 7">ATCC BAA-1030</strain>
    </source>
</reference>
<feature type="domain" description="HTH gntR-type" evidence="5">
    <location>
        <begin position="1"/>
        <end position="69"/>
    </location>
</feature>
<proteinExistence type="predicted"/>
<dbReference type="OrthoDB" id="9815017at2"/>
<dbReference type="AlphaFoldDB" id="A0A1T4PMB2"/>
<organism evidence="6 7">
    <name type="scientific">Pilibacter termitis</name>
    <dbReference type="NCBI Taxonomy" id="263852"/>
    <lineage>
        <taxon>Bacteria</taxon>
        <taxon>Bacillati</taxon>
        <taxon>Bacillota</taxon>
        <taxon>Bacilli</taxon>
        <taxon>Lactobacillales</taxon>
        <taxon>Enterococcaceae</taxon>
        <taxon>Pilibacter</taxon>
    </lineage>
</organism>
<dbReference type="CDD" id="cd07377">
    <property type="entry name" value="WHTH_GntR"/>
    <property type="match status" value="1"/>
</dbReference>
<sequence>MSKYLEIAKVLRDRIKSEYYPPDSLLPNQVDLVEEFGASRMTIKKALNILALDGLIYSRRGAGTKILNRSFWDKDTSPADEYGGLTATLAGSNKKIESESIIFEIEFPDEKIQDKLLLNPHQPVYKIIRLRIVDDEPFILEHTYFPAHIVPNLTEDHILSSIYDYIKGDLGLKFAGAFRNVQATKSDEWDQKYLDAKKDDPMLEVEQVIYLKDGRPLEYSRARNRYDKRGYTILDVQQN</sequence>
<dbReference type="InterPro" id="IPR050679">
    <property type="entry name" value="Bact_HTH_transcr_reg"/>
</dbReference>
<dbReference type="InterPro" id="IPR028978">
    <property type="entry name" value="Chorismate_lyase_/UTRA_dom_sf"/>
</dbReference>
<evidence type="ECO:0000313" key="6">
    <source>
        <dbReference type="EMBL" id="SJZ92703.1"/>
    </source>
</evidence>
<evidence type="ECO:0000256" key="1">
    <source>
        <dbReference type="ARBA" id="ARBA00022491"/>
    </source>
</evidence>
<keyword evidence="4" id="KW-0804">Transcription</keyword>
<dbReference type="Gene3D" id="1.10.10.10">
    <property type="entry name" value="Winged helix-like DNA-binding domain superfamily/Winged helix DNA-binding domain"/>
    <property type="match status" value="1"/>
</dbReference>
<dbReference type="InterPro" id="IPR036388">
    <property type="entry name" value="WH-like_DNA-bd_sf"/>
</dbReference>
<accession>A0A1T4PMB2</accession>
<dbReference type="GO" id="GO:0003677">
    <property type="term" value="F:DNA binding"/>
    <property type="evidence" value="ECO:0007669"/>
    <property type="project" value="UniProtKB-KW"/>
</dbReference>
<dbReference type="PANTHER" id="PTHR44846">
    <property type="entry name" value="MANNOSYL-D-GLYCERATE TRANSPORT/METABOLISM SYSTEM REPRESSOR MNGR-RELATED"/>
    <property type="match status" value="1"/>
</dbReference>
<keyword evidence="7" id="KW-1185">Reference proteome</keyword>
<dbReference type="InterPro" id="IPR011663">
    <property type="entry name" value="UTRA"/>
</dbReference>
<dbReference type="InterPro" id="IPR036390">
    <property type="entry name" value="WH_DNA-bd_sf"/>
</dbReference>
<evidence type="ECO:0000313" key="7">
    <source>
        <dbReference type="Proteomes" id="UP000190328"/>
    </source>
</evidence>
<keyword evidence="1" id="KW-0678">Repressor</keyword>
<dbReference type="PANTHER" id="PTHR44846:SF5">
    <property type="entry name" value="HTH-TYPE TRANSCRIPTIONAL REGULATOR GMUR"/>
    <property type="match status" value="1"/>
</dbReference>
<keyword evidence="2" id="KW-0805">Transcription regulation</keyword>
<dbReference type="Pfam" id="PF00392">
    <property type="entry name" value="GntR"/>
    <property type="match status" value="1"/>
</dbReference>
<evidence type="ECO:0000256" key="3">
    <source>
        <dbReference type="ARBA" id="ARBA00023125"/>
    </source>
</evidence>
<protein>
    <submittedName>
        <fullName evidence="6">GntR family transcriptional regulator</fullName>
    </submittedName>
</protein>
<dbReference type="Pfam" id="PF07702">
    <property type="entry name" value="UTRA"/>
    <property type="match status" value="1"/>
</dbReference>
<dbReference type="GO" id="GO:0003700">
    <property type="term" value="F:DNA-binding transcription factor activity"/>
    <property type="evidence" value="ECO:0007669"/>
    <property type="project" value="InterPro"/>
</dbReference>
<dbReference type="FunFam" id="3.40.1410.10:FF:000008">
    <property type="entry name" value="Transcriptional regulator, GntR family"/>
    <property type="match status" value="1"/>
</dbReference>
<dbReference type="RefSeq" id="WP_078807798.1">
    <property type="nucleotide sequence ID" value="NZ_FUXI01000021.1"/>
</dbReference>
<dbReference type="PROSITE" id="PS50949">
    <property type="entry name" value="HTH_GNTR"/>
    <property type="match status" value="1"/>
</dbReference>
<dbReference type="EMBL" id="FUXI01000021">
    <property type="protein sequence ID" value="SJZ92703.1"/>
    <property type="molecule type" value="Genomic_DNA"/>
</dbReference>
<dbReference type="Gene3D" id="3.40.1410.10">
    <property type="entry name" value="Chorismate lyase-like"/>
    <property type="match status" value="1"/>
</dbReference>
<name>A0A1T4PMB2_9ENTE</name>
<dbReference type="SUPFAM" id="SSF64288">
    <property type="entry name" value="Chorismate lyase-like"/>
    <property type="match status" value="1"/>
</dbReference>
<evidence type="ECO:0000259" key="5">
    <source>
        <dbReference type="PROSITE" id="PS50949"/>
    </source>
</evidence>
<gene>
    <name evidence="6" type="ORF">SAMN02745116_01872</name>
</gene>
<keyword evidence="3" id="KW-0238">DNA-binding</keyword>
<dbReference type="STRING" id="263852.SAMN02745116_01872"/>
<dbReference type="InterPro" id="IPR000524">
    <property type="entry name" value="Tscrpt_reg_HTH_GntR"/>
</dbReference>